<dbReference type="RefSeq" id="WP_087357542.1">
    <property type="nucleotide sequence ID" value="NZ_AP031415.1"/>
</dbReference>
<gene>
    <name evidence="1" type="ORF">B5E75_04210</name>
</gene>
<comment type="caution">
    <text evidence="1">The sequence shown here is derived from an EMBL/GenBank/DDBJ whole genome shotgun (WGS) entry which is preliminary data.</text>
</comment>
<organism evidence="1 2">
    <name type="scientific">Massilimicrobiota timonensis</name>
    <dbReference type="NCBI Taxonomy" id="1776392"/>
    <lineage>
        <taxon>Bacteria</taxon>
        <taxon>Bacillati</taxon>
        <taxon>Bacillota</taxon>
        <taxon>Erysipelotrichia</taxon>
        <taxon>Erysipelotrichales</taxon>
        <taxon>Erysipelotrichaceae</taxon>
        <taxon>Massilimicrobiota</taxon>
    </lineage>
</organism>
<accession>A0A1Y4SZ69</accession>
<dbReference type="AlphaFoldDB" id="A0A1Y4SZ69"/>
<dbReference type="OrthoDB" id="1551269at2"/>
<dbReference type="Proteomes" id="UP000195305">
    <property type="component" value="Unassembled WGS sequence"/>
</dbReference>
<dbReference type="EMBL" id="NFLJ01000009">
    <property type="protein sequence ID" value="OUQ35236.1"/>
    <property type="molecule type" value="Genomic_DNA"/>
</dbReference>
<evidence type="ECO:0000313" key="1">
    <source>
        <dbReference type="EMBL" id="OUQ35236.1"/>
    </source>
</evidence>
<sequence length="67" mass="7900">MKKSGCCPKCGHHDILYVPAKGIYRRNAYQDIIVDYHKLKVEQYICKTCGYVESYICEDHLKKMEEL</sequence>
<protein>
    <submittedName>
        <fullName evidence="1">Uncharacterized protein</fullName>
    </submittedName>
</protein>
<reference evidence="1 2" key="1">
    <citation type="journal article" date="2018" name="BMC Genomics">
        <title>Whole genome sequencing and function prediction of 133 gut anaerobes isolated from chicken caecum in pure cultures.</title>
        <authorList>
            <person name="Medvecky M."/>
            <person name="Cejkova D."/>
            <person name="Polansky O."/>
            <person name="Karasova D."/>
            <person name="Kubasova T."/>
            <person name="Cizek A."/>
            <person name="Rychlik I."/>
        </authorList>
    </citation>
    <scope>NUCLEOTIDE SEQUENCE [LARGE SCALE GENOMIC DNA]</scope>
    <source>
        <strain evidence="1 2">An13</strain>
    </source>
</reference>
<proteinExistence type="predicted"/>
<evidence type="ECO:0000313" key="2">
    <source>
        <dbReference type="Proteomes" id="UP000195305"/>
    </source>
</evidence>
<keyword evidence="2" id="KW-1185">Reference proteome</keyword>
<name>A0A1Y4SZ69_9FIRM</name>